<protein>
    <submittedName>
        <fullName evidence="1">Uncharacterized protein</fullName>
    </submittedName>
</protein>
<dbReference type="EMBL" id="CABVIH010000059">
    <property type="protein sequence ID" value="VVP60832.1"/>
    <property type="molecule type" value="Genomic_DNA"/>
</dbReference>
<name>A0A5E7QEV0_PSEFL</name>
<accession>A0A5E7QEV0</accession>
<sequence>MRKDLPAVAVVQLLAHQRQAALAGELAPAVVDPADLEVQRLGGADQTIEAVVQGSRRQAQVTLRDQQPALLLQVAQAGADVLLGRDLPEAVVGRGRAEQQIAVGDHGAVVVVEMVIKRQIQVTAAADQPVAVVQLDTVRVQCGCGNQSVGIIQDLGDAQGQALRAQELAATVVEVMRGQGEGLGAGDFAILVGDTVEVFQHQQRCVDQPLLVVQLAVMQVQGQRAVAEQFAALLIQAGDVGAQGHGAGDAARILVGHLRGVQGQGVATGQAPAATVVERARADLRGRFTGQQPAVTVIQTGAAQVEPGTGADRAALIVQHAEGGDVQRCRTGQTARGVVDVGGLDREACFTAEQPGAVVQIARQIDR</sequence>
<organism evidence="1 2">
    <name type="scientific">Pseudomonas fluorescens</name>
    <dbReference type="NCBI Taxonomy" id="294"/>
    <lineage>
        <taxon>Bacteria</taxon>
        <taxon>Pseudomonadati</taxon>
        <taxon>Pseudomonadota</taxon>
        <taxon>Gammaproteobacteria</taxon>
        <taxon>Pseudomonadales</taxon>
        <taxon>Pseudomonadaceae</taxon>
        <taxon>Pseudomonas</taxon>
    </lineage>
</organism>
<gene>
    <name evidence="1" type="ORF">PS880_06210</name>
</gene>
<proteinExistence type="predicted"/>
<evidence type="ECO:0000313" key="1">
    <source>
        <dbReference type="EMBL" id="VVP60832.1"/>
    </source>
</evidence>
<reference evidence="1 2" key="1">
    <citation type="submission" date="2019-09" db="EMBL/GenBank/DDBJ databases">
        <authorList>
            <person name="Chandra G."/>
            <person name="Truman W A."/>
        </authorList>
    </citation>
    <scope>NUCLEOTIDE SEQUENCE [LARGE SCALE GENOMIC DNA]</scope>
    <source>
        <strain evidence="1">PS880</strain>
    </source>
</reference>
<dbReference type="AlphaFoldDB" id="A0A5E7QEV0"/>
<dbReference type="Proteomes" id="UP000375525">
    <property type="component" value="Unassembled WGS sequence"/>
</dbReference>
<evidence type="ECO:0000313" key="2">
    <source>
        <dbReference type="Proteomes" id="UP000375525"/>
    </source>
</evidence>